<keyword evidence="3" id="KW-1185">Reference proteome</keyword>
<evidence type="ECO:0000256" key="1">
    <source>
        <dbReference type="SAM" id="SignalP"/>
    </source>
</evidence>
<sequence>MKRILLLLGVLTMFAASGIVLEQVPEGVITYEVKVNMHRRLPADRQEMKNTMPEFNIFKDQLFFNPSESLYRPLEEDEEEFAGDNVPVMRFARPNAETYVHPASGRHLVSQEFMGKRYLIEDTLKVTAWKFGNESKTIQGYTCKQATFRNEERKQNVVAWYTDQLRPSMGPENFNSLPGTILQIDINEGERVITAIKIEGRPLKKGEMKIPSSGQRITQKAFSKMMEEQMERMRANGGGGVMIRN</sequence>
<dbReference type="Proteomes" id="UP000266183">
    <property type="component" value="Chromosome"/>
</dbReference>
<evidence type="ECO:0000313" key="2">
    <source>
        <dbReference type="EMBL" id="AYB30353.1"/>
    </source>
</evidence>
<dbReference type="Pfam" id="PF09697">
    <property type="entry name" value="Porph_ging"/>
    <property type="match status" value="1"/>
</dbReference>
<dbReference type="InterPro" id="IPR005901">
    <property type="entry name" value="GLPGLI"/>
</dbReference>
<name>A0A385SF50_9BACT</name>
<dbReference type="NCBIfam" id="TIGR01200">
    <property type="entry name" value="GLPGLI"/>
    <property type="match status" value="1"/>
</dbReference>
<dbReference type="RefSeq" id="WP_119753648.1">
    <property type="nucleotide sequence ID" value="NZ_CP032382.1"/>
</dbReference>
<dbReference type="EMBL" id="CP032382">
    <property type="protein sequence ID" value="AYB30353.1"/>
    <property type="molecule type" value="Genomic_DNA"/>
</dbReference>
<protein>
    <submittedName>
        <fullName evidence="2">GLPGLI family protein</fullName>
    </submittedName>
</protein>
<dbReference type="OrthoDB" id="1440774at2"/>
<reference evidence="3" key="1">
    <citation type="submission" date="2018-09" db="EMBL/GenBank/DDBJ databases">
        <title>Chryseolinea sp. KIS68-18 isolated from soil.</title>
        <authorList>
            <person name="Weon H.-Y."/>
            <person name="Kwon S.-W."/>
            <person name="Lee S.A."/>
        </authorList>
    </citation>
    <scope>NUCLEOTIDE SEQUENCE [LARGE SCALE GENOMIC DNA]</scope>
    <source>
        <strain evidence="3">KIS68-18</strain>
    </source>
</reference>
<organism evidence="2 3">
    <name type="scientific">Chryseolinea soli</name>
    <dbReference type="NCBI Taxonomy" id="2321403"/>
    <lineage>
        <taxon>Bacteria</taxon>
        <taxon>Pseudomonadati</taxon>
        <taxon>Bacteroidota</taxon>
        <taxon>Cytophagia</taxon>
        <taxon>Cytophagales</taxon>
        <taxon>Fulvivirgaceae</taxon>
        <taxon>Chryseolinea</taxon>
    </lineage>
</organism>
<dbReference type="KEGG" id="chk:D4L85_07030"/>
<feature type="chain" id="PRO_5017394925" evidence="1">
    <location>
        <begin position="23"/>
        <end position="245"/>
    </location>
</feature>
<keyword evidence="1" id="KW-0732">Signal</keyword>
<evidence type="ECO:0000313" key="3">
    <source>
        <dbReference type="Proteomes" id="UP000266183"/>
    </source>
</evidence>
<accession>A0A385SF50</accession>
<proteinExistence type="predicted"/>
<gene>
    <name evidence="2" type="ORF">D4L85_07030</name>
</gene>
<feature type="signal peptide" evidence="1">
    <location>
        <begin position="1"/>
        <end position="22"/>
    </location>
</feature>
<dbReference type="AlphaFoldDB" id="A0A385SF50"/>